<protein>
    <recommendedName>
        <fullName evidence="6">C3H1-type domain-containing protein</fullName>
    </recommendedName>
</protein>
<feature type="domain" description="C3H1-type" evidence="6">
    <location>
        <begin position="83"/>
        <end position="109"/>
    </location>
</feature>
<evidence type="ECO:0000313" key="8">
    <source>
        <dbReference type="Proteomes" id="UP001178507"/>
    </source>
</evidence>
<dbReference type="SMART" id="SM00356">
    <property type="entry name" value="ZnF_C3H1"/>
    <property type="match status" value="2"/>
</dbReference>
<dbReference type="PANTHER" id="PTHR12547:SF18">
    <property type="entry name" value="PROTEIN TIS11"/>
    <property type="match status" value="1"/>
</dbReference>
<feature type="domain" description="C3H1-type" evidence="6">
    <location>
        <begin position="48"/>
        <end position="75"/>
    </location>
</feature>
<dbReference type="GO" id="GO:0008270">
    <property type="term" value="F:zinc ion binding"/>
    <property type="evidence" value="ECO:0007669"/>
    <property type="project" value="UniProtKB-KW"/>
</dbReference>
<dbReference type="Pfam" id="PF00642">
    <property type="entry name" value="zf-CCCH"/>
    <property type="match status" value="1"/>
</dbReference>
<organism evidence="7 8">
    <name type="scientific">Effrenium voratum</name>
    <dbReference type="NCBI Taxonomy" id="2562239"/>
    <lineage>
        <taxon>Eukaryota</taxon>
        <taxon>Sar</taxon>
        <taxon>Alveolata</taxon>
        <taxon>Dinophyceae</taxon>
        <taxon>Suessiales</taxon>
        <taxon>Symbiodiniaceae</taxon>
        <taxon>Effrenium</taxon>
    </lineage>
</organism>
<dbReference type="GO" id="GO:0003729">
    <property type="term" value="F:mRNA binding"/>
    <property type="evidence" value="ECO:0007669"/>
    <property type="project" value="InterPro"/>
</dbReference>
<dbReference type="AlphaFoldDB" id="A0AA36J6C3"/>
<keyword evidence="4 5" id="KW-0862">Zinc</keyword>
<comment type="caution">
    <text evidence="7">The sequence shown here is derived from an EMBL/GenBank/DDBJ whole genome shotgun (WGS) entry which is preliminary data.</text>
</comment>
<dbReference type="EMBL" id="CAUJNA010003351">
    <property type="protein sequence ID" value="CAJ1399912.1"/>
    <property type="molecule type" value="Genomic_DNA"/>
</dbReference>
<keyword evidence="1 5" id="KW-0479">Metal-binding</keyword>
<dbReference type="InterPro" id="IPR000571">
    <property type="entry name" value="Znf_CCCH"/>
</dbReference>
<feature type="non-terminal residue" evidence="7">
    <location>
        <position position="224"/>
    </location>
</feature>
<evidence type="ECO:0000256" key="3">
    <source>
        <dbReference type="ARBA" id="ARBA00022771"/>
    </source>
</evidence>
<accession>A0AA36J6C3</accession>
<proteinExistence type="predicted"/>
<evidence type="ECO:0000256" key="1">
    <source>
        <dbReference type="ARBA" id="ARBA00022723"/>
    </source>
</evidence>
<reference evidence="7" key="1">
    <citation type="submission" date="2023-08" db="EMBL/GenBank/DDBJ databases">
        <authorList>
            <person name="Chen Y."/>
            <person name="Shah S."/>
            <person name="Dougan E. K."/>
            <person name="Thang M."/>
            <person name="Chan C."/>
        </authorList>
    </citation>
    <scope>NUCLEOTIDE SEQUENCE</scope>
</reference>
<name>A0AA36J6C3_9DINO</name>
<dbReference type="PROSITE" id="PS50103">
    <property type="entry name" value="ZF_C3H1"/>
    <property type="match status" value="2"/>
</dbReference>
<evidence type="ECO:0000313" key="7">
    <source>
        <dbReference type="EMBL" id="CAJ1399912.1"/>
    </source>
</evidence>
<dbReference type="SUPFAM" id="SSF90229">
    <property type="entry name" value="CCCH zinc finger"/>
    <property type="match status" value="2"/>
</dbReference>
<sequence length="224" mass="25255">LTGNNLVLPMFSFARHELYSTCAAIPVGYAEMPHDRRVNDSFAPPKHLVKTKLCKHFTKGYCRYQDQCAFAHETDELVYRPDLTKTKMCSRFLVEGGCSNNCSFAHSWEELRHVDRRGSAAASAHLAAMVSIDRAVESPIALGSRDELGSHAPEPLPLPDMPNPPLHWLGEKVPPQRWLPLEEPGAPWTYAAPRGAFGFSKSESLQDAWLDDFLVRRRCLPRRE</sequence>
<dbReference type="Gene3D" id="4.10.1000.10">
    <property type="entry name" value="Zinc finger, CCCH-type"/>
    <property type="match status" value="2"/>
</dbReference>
<dbReference type="InterPro" id="IPR045877">
    <property type="entry name" value="ZFP36-like"/>
</dbReference>
<dbReference type="PANTHER" id="PTHR12547">
    <property type="entry name" value="CCCH ZINC FINGER/TIS11-RELATED"/>
    <property type="match status" value="1"/>
</dbReference>
<feature type="zinc finger region" description="C3H1-type" evidence="5">
    <location>
        <begin position="48"/>
        <end position="75"/>
    </location>
</feature>
<dbReference type="InterPro" id="IPR036855">
    <property type="entry name" value="Znf_CCCH_sf"/>
</dbReference>
<keyword evidence="8" id="KW-1185">Reference proteome</keyword>
<dbReference type="Proteomes" id="UP001178507">
    <property type="component" value="Unassembled WGS sequence"/>
</dbReference>
<keyword evidence="3 5" id="KW-0863">Zinc-finger</keyword>
<evidence type="ECO:0000256" key="5">
    <source>
        <dbReference type="PROSITE-ProRule" id="PRU00723"/>
    </source>
</evidence>
<keyword evidence="2" id="KW-0677">Repeat</keyword>
<feature type="zinc finger region" description="C3H1-type" evidence="5">
    <location>
        <begin position="83"/>
        <end position="109"/>
    </location>
</feature>
<evidence type="ECO:0000256" key="2">
    <source>
        <dbReference type="ARBA" id="ARBA00022737"/>
    </source>
</evidence>
<evidence type="ECO:0000256" key="4">
    <source>
        <dbReference type="ARBA" id="ARBA00022833"/>
    </source>
</evidence>
<gene>
    <name evidence="7" type="ORF">EVOR1521_LOCUS23363</name>
</gene>
<evidence type="ECO:0000259" key="6">
    <source>
        <dbReference type="PROSITE" id="PS50103"/>
    </source>
</evidence>